<dbReference type="GO" id="GO:0005886">
    <property type="term" value="C:plasma membrane"/>
    <property type="evidence" value="ECO:0007669"/>
    <property type="project" value="UniProtKB-SubCell"/>
</dbReference>
<evidence type="ECO:0000313" key="12">
    <source>
        <dbReference type="EMBL" id="ADZ69599.1"/>
    </source>
</evidence>
<evidence type="ECO:0000313" key="13">
    <source>
        <dbReference type="Proteomes" id="UP000008130"/>
    </source>
</evidence>
<keyword evidence="5 9" id="KW-1133">Transmembrane helix</keyword>
<dbReference type="FunFam" id="3.40.50.300:FF:000218">
    <property type="entry name" value="Multidrug ABC transporter ATP-binding protein"/>
    <property type="match status" value="1"/>
</dbReference>
<keyword evidence="6 9" id="KW-0472">Membrane</keyword>
<evidence type="ECO:0000256" key="4">
    <source>
        <dbReference type="ARBA" id="ARBA00022840"/>
    </source>
</evidence>
<dbReference type="PROSITE" id="PS50893">
    <property type="entry name" value="ABC_TRANSPORTER_2"/>
    <property type="match status" value="1"/>
</dbReference>
<proteinExistence type="predicted"/>
<comment type="subcellular location">
    <subcellularLocation>
        <location evidence="1">Cell membrane</location>
        <topology evidence="1">Multi-pass membrane protein</topology>
    </subcellularLocation>
</comment>
<gene>
    <name evidence="12" type="ordered locus">SL003B_1170</name>
</gene>
<dbReference type="InterPro" id="IPR036640">
    <property type="entry name" value="ABC1_TM_sf"/>
</dbReference>
<dbReference type="InterPro" id="IPR003593">
    <property type="entry name" value="AAA+_ATPase"/>
</dbReference>
<feature type="transmembrane region" description="Helical" evidence="9">
    <location>
        <begin position="360"/>
        <end position="387"/>
    </location>
</feature>
<dbReference type="SMART" id="SM00382">
    <property type="entry name" value="AAA"/>
    <property type="match status" value="1"/>
</dbReference>
<evidence type="ECO:0000256" key="5">
    <source>
        <dbReference type="ARBA" id="ARBA00022989"/>
    </source>
</evidence>
<dbReference type="SUPFAM" id="SSF90123">
    <property type="entry name" value="ABC transporter transmembrane region"/>
    <property type="match status" value="1"/>
</dbReference>
<dbReference type="PATRIC" id="fig|991905.3.peg.1194"/>
<feature type="domain" description="ABC transporter" evidence="10">
    <location>
        <begin position="457"/>
        <end position="696"/>
    </location>
</feature>
<feature type="transmembrane region" description="Helical" evidence="9">
    <location>
        <begin position="176"/>
        <end position="197"/>
    </location>
</feature>
<evidence type="ECO:0000256" key="3">
    <source>
        <dbReference type="ARBA" id="ARBA00022741"/>
    </source>
</evidence>
<organism evidence="12 13">
    <name type="scientific">Polymorphum gilvum (strain LMG 25793 / CGMCC 1.9160 / SL003B-26A1)</name>
    <dbReference type="NCBI Taxonomy" id="991905"/>
    <lineage>
        <taxon>Bacteria</taxon>
        <taxon>Pseudomonadati</taxon>
        <taxon>Pseudomonadota</taxon>
        <taxon>Alphaproteobacteria</taxon>
        <taxon>Rhodobacterales</taxon>
        <taxon>Paracoccaceae</taxon>
        <taxon>Polymorphum</taxon>
    </lineage>
</organism>
<dbReference type="eggNOG" id="COG1132">
    <property type="taxonomic scope" value="Bacteria"/>
</dbReference>
<dbReference type="KEGG" id="pgv:SL003B_1170"/>
<evidence type="ECO:0000256" key="2">
    <source>
        <dbReference type="ARBA" id="ARBA00022692"/>
    </source>
</evidence>
<keyword evidence="4" id="KW-0067">ATP-binding</keyword>
<dbReference type="PANTHER" id="PTHR43394">
    <property type="entry name" value="ATP-DEPENDENT PERMEASE MDL1, MITOCHONDRIAL"/>
    <property type="match status" value="1"/>
</dbReference>
<evidence type="ECO:0000259" key="11">
    <source>
        <dbReference type="PROSITE" id="PS50929"/>
    </source>
</evidence>
<dbReference type="GO" id="GO:0015421">
    <property type="term" value="F:ABC-type oligopeptide transporter activity"/>
    <property type="evidence" value="ECO:0007669"/>
    <property type="project" value="TreeGrafter"/>
</dbReference>
<dbReference type="GO" id="GO:0005524">
    <property type="term" value="F:ATP binding"/>
    <property type="evidence" value="ECO:0007669"/>
    <property type="project" value="UniProtKB-KW"/>
</dbReference>
<dbReference type="FunFam" id="1.20.1560.10:FF:000070">
    <property type="entry name" value="Multidrug ABC transporter ATP-binding protein"/>
    <property type="match status" value="1"/>
</dbReference>
<dbReference type="PANTHER" id="PTHR43394:SF1">
    <property type="entry name" value="ATP-BINDING CASSETTE SUB-FAMILY B MEMBER 10, MITOCHONDRIAL"/>
    <property type="match status" value="1"/>
</dbReference>
<protein>
    <submittedName>
        <fullName evidence="12">Putative ABC-type multidrug transport system, ATPase and permease component</fullName>
    </submittedName>
</protein>
<dbReference type="InterPro" id="IPR011527">
    <property type="entry name" value="ABC1_TM_dom"/>
</dbReference>
<accession>F2IZP2</accession>
<feature type="transmembrane region" description="Helical" evidence="9">
    <location>
        <begin position="280"/>
        <end position="299"/>
    </location>
</feature>
<reference evidence="12 13" key="1">
    <citation type="journal article" date="2011" name="J. Bacteriol.">
        <title>Complete genome sequence of Polymorphum gilvum SL003B-26A1T, a crude oil-degrading bacterium from oil-polluted saline soil.</title>
        <authorList>
            <person name="Li S.G."/>
            <person name="Tang Y.Q."/>
            <person name="Nie Y."/>
            <person name="Cai M."/>
            <person name="Wu X.L."/>
        </authorList>
    </citation>
    <scope>NUCLEOTIDE SEQUENCE [LARGE SCALE GENOMIC DNA]</scope>
    <source>
        <strain evidence="13">LMG 25793 / CGMCC 1.9160 / SL003B-26A1</strain>
    </source>
</reference>
<dbReference type="InterPro" id="IPR027417">
    <property type="entry name" value="P-loop_NTPase"/>
</dbReference>
<dbReference type="PROSITE" id="PS00211">
    <property type="entry name" value="ABC_TRANSPORTER_1"/>
    <property type="match status" value="1"/>
</dbReference>
<dbReference type="Proteomes" id="UP000008130">
    <property type="component" value="Chromosome"/>
</dbReference>
<dbReference type="PROSITE" id="PS50929">
    <property type="entry name" value="ABC_TM1F"/>
    <property type="match status" value="1"/>
</dbReference>
<dbReference type="InterPro" id="IPR017871">
    <property type="entry name" value="ABC_transporter-like_CS"/>
</dbReference>
<dbReference type="Pfam" id="PF00664">
    <property type="entry name" value="ABC_membrane"/>
    <property type="match status" value="1"/>
</dbReference>
<evidence type="ECO:0000256" key="1">
    <source>
        <dbReference type="ARBA" id="ARBA00004651"/>
    </source>
</evidence>
<evidence type="ECO:0000256" key="8">
    <source>
        <dbReference type="SAM" id="MobiDB-lite"/>
    </source>
</evidence>
<dbReference type="AlphaFoldDB" id="F2IZP2"/>
<dbReference type="Gene3D" id="1.20.1560.10">
    <property type="entry name" value="ABC transporter type 1, transmembrane domain"/>
    <property type="match status" value="1"/>
</dbReference>
<dbReference type="InterPro" id="IPR039421">
    <property type="entry name" value="Type_1_exporter"/>
</dbReference>
<dbReference type="SUPFAM" id="SSF52540">
    <property type="entry name" value="P-loop containing nucleoside triphosphate hydrolases"/>
    <property type="match status" value="1"/>
</dbReference>
<evidence type="ECO:0000259" key="10">
    <source>
        <dbReference type="PROSITE" id="PS50893"/>
    </source>
</evidence>
<feature type="domain" description="ABC transmembrane type-1" evidence="11">
    <location>
        <begin position="136"/>
        <end position="416"/>
    </location>
</feature>
<feature type="transmembrane region" description="Helical" evidence="9">
    <location>
        <begin position="134"/>
        <end position="156"/>
    </location>
</feature>
<name>F2IZP2_POLGS</name>
<dbReference type="EMBL" id="CP002568">
    <property type="protein sequence ID" value="ADZ69599.1"/>
    <property type="molecule type" value="Genomic_DNA"/>
</dbReference>
<dbReference type="STRING" id="991905.SL003B_1170"/>
<evidence type="ECO:0000256" key="7">
    <source>
        <dbReference type="ARBA" id="ARBA00024725"/>
    </source>
</evidence>
<dbReference type="HOGENOM" id="CLU_000604_62_4_5"/>
<keyword evidence="2 9" id="KW-0812">Transmembrane</keyword>
<dbReference type="GO" id="GO:0016887">
    <property type="term" value="F:ATP hydrolysis activity"/>
    <property type="evidence" value="ECO:0007669"/>
    <property type="project" value="InterPro"/>
</dbReference>
<evidence type="ECO:0000256" key="9">
    <source>
        <dbReference type="SAM" id="Phobius"/>
    </source>
</evidence>
<feature type="region of interest" description="Disordered" evidence="8">
    <location>
        <begin position="57"/>
        <end position="89"/>
    </location>
</feature>
<comment type="function">
    <text evidence="7">Part of an ABC transporter complex. Transmembrane domains (TMD) form a pore in the inner membrane and the ATP-binding domain (NBD) is responsible for energy generation.</text>
</comment>
<feature type="transmembrane region" description="Helical" evidence="9">
    <location>
        <begin position="251"/>
        <end position="274"/>
    </location>
</feature>
<dbReference type="InterPro" id="IPR003439">
    <property type="entry name" value="ABC_transporter-like_ATP-bd"/>
</dbReference>
<sequence>MSPTGWRRFRFPFFPFRFQLPKEGLNAHHVFVHSIRRPRPVAPAGLAPAVSIFRSQNGSAGQRTCPWRGSRDADPFRRNPMTGPGGQRRPVRKETAMFRRFERLVDPFADETLTVPPKGFVAFCWHYTRPVWPILAAVSALGAVIAVLEVTIFTFLGDLVNWLGTESRESFFSDNWGRLAWMATVILVLLPLAHLLWELLFHQGLVGTYPMSVRWRVHRYLLRQSIAFYQNDFAGRIANKLMQTALAVREVVTRVADILVYVSVYFTAAVVVVAEANVRLAAPFLAWLVAYVLVLRVFIPRLKDVSREQADARSIMTGHVVDAYSNIATVKLFSHAAREEAHAKGSMTAFMATVFRQMRLVTVLNTTLTALNTLLLFAVGLLSILLWQRDVVSTGDIAIAVALVLRLQGMSQWILWEVSGLFENVGTVQDGIATIAREREVTDAPGAGPLKVTRGEIVFEAVRFHYGKEAGVIEGLDLTIRPGEKIGLIGRSGAGKSTLVNLLLRFYDLEGGRILIDGQDIARVRQDDLRAHIGVVTQDTSLLHRSIFENVAYGRPEVSRAQVVAALEKAHALDFVDTLEDRDGRRGLDAHVGERGVKLSGGQRQRIAIARVLLKNAPVLVLDEATSALDSEIEAAIQDSLFDLMDGKTVIAIAHRLSTIAAMDRLVVLDRGRIAEEGTHDNLLARGGLYAQLWAHQSGGFLDPARGG</sequence>
<dbReference type="Pfam" id="PF00005">
    <property type="entry name" value="ABC_tran"/>
    <property type="match status" value="1"/>
</dbReference>
<evidence type="ECO:0000256" key="6">
    <source>
        <dbReference type="ARBA" id="ARBA00023136"/>
    </source>
</evidence>
<keyword evidence="13" id="KW-1185">Reference proteome</keyword>
<keyword evidence="3" id="KW-0547">Nucleotide-binding</keyword>
<dbReference type="Gene3D" id="3.40.50.300">
    <property type="entry name" value="P-loop containing nucleotide triphosphate hydrolases"/>
    <property type="match status" value="1"/>
</dbReference>